<evidence type="ECO:0000313" key="2">
    <source>
        <dbReference type="EMBL" id="SMC71956.1"/>
    </source>
</evidence>
<keyword evidence="1" id="KW-1133">Transmembrane helix</keyword>
<feature type="transmembrane region" description="Helical" evidence="1">
    <location>
        <begin position="165"/>
        <end position="185"/>
    </location>
</feature>
<accession>A0A1W2BGJ0</accession>
<reference evidence="3" key="1">
    <citation type="submission" date="2017-04" db="EMBL/GenBank/DDBJ databases">
        <authorList>
            <person name="Varghese N."/>
            <person name="Submissions S."/>
        </authorList>
    </citation>
    <scope>NUCLEOTIDE SEQUENCE [LARGE SCALE GENOMIC DNA]</scope>
    <source>
        <strain evidence="3">DSM 12126</strain>
    </source>
</reference>
<keyword evidence="1" id="KW-0812">Transmembrane</keyword>
<dbReference type="Proteomes" id="UP000192756">
    <property type="component" value="Unassembled WGS sequence"/>
</dbReference>
<dbReference type="RefSeq" id="WP_235012532.1">
    <property type="nucleotide sequence ID" value="NZ_FWXT01000001.1"/>
</dbReference>
<name>A0A1W2BGJ0_9SPHI</name>
<gene>
    <name evidence="2" type="ORF">SAMN04488524_2339</name>
</gene>
<feature type="transmembrane region" description="Helical" evidence="1">
    <location>
        <begin position="364"/>
        <end position="385"/>
    </location>
</feature>
<dbReference type="InterPro" id="IPR005625">
    <property type="entry name" value="PepSY-ass_TM"/>
</dbReference>
<sequence>MAAENKKVKIAKSRAKKVAGILHLWFGLASGIVVMLLGITGCLFVFQKEISDVVYRDQLFVKPPANAITLPVSQLKEIAQKALNCNNVYVTTYTNPENAWEFMYYKAGDKNALTFFGAVAAYKSAFINPYTGQLTGIMDYEKNFFVIVKYLHWSLLLNDKYGQPVVGYSTLIFVVMLITGLILWWPKNLKKSNFNKSFKINWKARFKRLNYDLHNVPGFYALLITLVLALTGMVWAMKWFQTIVYVVASQSITPPKPNTLVSDSTAAALKDPLSIAFETARKQFPDARRITLSAPDEGDKTGLISASGYRGKEDYYDADVIYFDQFTGAALGRENFKDKNNGEKIITMNYDIHVGVILGLPGKILAFFSSFVAASLPFTGFIIWLGRGKKKKKAMLAT</sequence>
<protein>
    <submittedName>
        <fullName evidence="2">Uncharacterized iron-regulated membrane protein</fullName>
    </submittedName>
</protein>
<proteinExistence type="predicted"/>
<feature type="transmembrane region" description="Helical" evidence="1">
    <location>
        <begin position="21"/>
        <end position="46"/>
    </location>
</feature>
<dbReference type="Pfam" id="PF03929">
    <property type="entry name" value="PepSY_TM"/>
    <property type="match status" value="1"/>
</dbReference>
<keyword evidence="1" id="KW-0472">Membrane</keyword>
<dbReference type="PANTHER" id="PTHR34219">
    <property type="entry name" value="IRON-REGULATED INNER MEMBRANE PROTEIN-RELATED"/>
    <property type="match status" value="1"/>
</dbReference>
<evidence type="ECO:0000313" key="3">
    <source>
        <dbReference type="Proteomes" id="UP000192756"/>
    </source>
</evidence>
<dbReference type="EMBL" id="FWXT01000001">
    <property type="protein sequence ID" value="SMC71956.1"/>
    <property type="molecule type" value="Genomic_DNA"/>
</dbReference>
<dbReference type="AlphaFoldDB" id="A0A1W2BGJ0"/>
<organism evidence="2 3">
    <name type="scientific">Pedobacter africanus</name>
    <dbReference type="NCBI Taxonomy" id="151894"/>
    <lineage>
        <taxon>Bacteria</taxon>
        <taxon>Pseudomonadati</taxon>
        <taxon>Bacteroidota</taxon>
        <taxon>Sphingobacteriia</taxon>
        <taxon>Sphingobacteriales</taxon>
        <taxon>Sphingobacteriaceae</taxon>
        <taxon>Pedobacter</taxon>
    </lineage>
</organism>
<dbReference type="STRING" id="151894.SAMN04488524_2339"/>
<dbReference type="PANTHER" id="PTHR34219:SF3">
    <property type="entry name" value="BLL7967 PROTEIN"/>
    <property type="match status" value="1"/>
</dbReference>
<keyword evidence="3" id="KW-1185">Reference proteome</keyword>
<feature type="transmembrane region" description="Helical" evidence="1">
    <location>
        <begin position="217"/>
        <end position="237"/>
    </location>
</feature>
<evidence type="ECO:0000256" key="1">
    <source>
        <dbReference type="SAM" id="Phobius"/>
    </source>
</evidence>